<gene>
    <name evidence="2" type="ORF">HGB44_05715</name>
</gene>
<accession>A0A7X6MCH2</accession>
<feature type="domain" description="SnoaL-like" evidence="1">
    <location>
        <begin position="30"/>
        <end position="149"/>
    </location>
</feature>
<dbReference type="Proteomes" id="UP000553209">
    <property type="component" value="Unassembled WGS sequence"/>
</dbReference>
<reference evidence="2 3" key="1">
    <citation type="submission" date="2020-04" db="EMBL/GenBank/DDBJ databases">
        <title>MicrobeNet Type strains.</title>
        <authorList>
            <person name="Nicholson A.C."/>
        </authorList>
    </citation>
    <scope>NUCLEOTIDE SEQUENCE [LARGE SCALE GENOMIC DNA]</scope>
    <source>
        <strain evidence="2 3">ATCC 23612</strain>
    </source>
</reference>
<proteinExistence type="predicted"/>
<name>A0A7X6MCH2_9ACTN</name>
<dbReference type="InterPro" id="IPR037401">
    <property type="entry name" value="SnoaL-like"/>
</dbReference>
<evidence type="ECO:0000313" key="3">
    <source>
        <dbReference type="Proteomes" id="UP000553209"/>
    </source>
</evidence>
<dbReference type="AlphaFoldDB" id="A0A7X6MCH2"/>
<keyword evidence="3" id="KW-1185">Reference proteome</keyword>
<dbReference type="InterPro" id="IPR032710">
    <property type="entry name" value="NTF2-like_dom_sf"/>
</dbReference>
<comment type="caution">
    <text evidence="2">The sequence shown here is derived from an EMBL/GenBank/DDBJ whole genome shotgun (WGS) entry which is preliminary data.</text>
</comment>
<dbReference type="SUPFAM" id="SSF54427">
    <property type="entry name" value="NTF2-like"/>
    <property type="match status" value="1"/>
</dbReference>
<evidence type="ECO:0000259" key="1">
    <source>
        <dbReference type="Pfam" id="PF13577"/>
    </source>
</evidence>
<evidence type="ECO:0000313" key="2">
    <source>
        <dbReference type="EMBL" id="NKY97170.1"/>
    </source>
</evidence>
<dbReference type="Pfam" id="PF13577">
    <property type="entry name" value="SnoaL_4"/>
    <property type="match status" value="1"/>
</dbReference>
<dbReference type="CDD" id="cd00531">
    <property type="entry name" value="NTF2_like"/>
    <property type="match status" value="1"/>
</dbReference>
<dbReference type="Gene3D" id="3.10.450.50">
    <property type="match status" value="1"/>
</dbReference>
<dbReference type="EMBL" id="JAAXPG010000004">
    <property type="protein sequence ID" value="NKY97170.1"/>
    <property type="molecule type" value="Genomic_DNA"/>
</dbReference>
<sequence length="168" mass="18419">MSDTEITEVSASVLTGLSGLPSRLVDTVNRSEIEDLISRHYLSPDERRVDDGWLTSVYTEDFVIVLPHGTYEGYDGMREALENASSIFEASHHLVSNHVIDLKGGSASIRSVLIATHLADAEAPAQAYTTGAIYRFEALYTADGWRLARAEFDGVWTAGEPPFETTNP</sequence>
<protein>
    <submittedName>
        <fullName evidence="2">Nuclear transport factor 2 family protein</fullName>
    </submittedName>
</protein>
<organism evidence="2 3">
    <name type="scientific">Nocardiopsis alborubida</name>
    <dbReference type="NCBI Taxonomy" id="146802"/>
    <lineage>
        <taxon>Bacteria</taxon>
        <taxon>Bacillati</taxon>
        <taxon>Actinomycetota</taxon>
        <taxon>Actinomycetes</taxon>
        <taxon>Streptosporangiales</taxon>
        <taxon>Nocardiopsidaceae</taxon>
        <taxon>Nocardiopsis</taxon>
    </lineage>
</organism>
<dbReference type="RefSeq" id="WP_061082450.1">
    <property type="nucleotide sequence ID" value="NZ_JAAXPG010000004.1"/>
</dbReference>